<evidence type="ECO:0000256" key="1">
    <source>
        <dbReference type="SAM" id="SignalP"/>
    </source>
</evidence>
<accession>A0A0B2VQC4</accession>
<comment type="caution">
    <text evidence="2">The sequence shown here is derived from an EMBL/GenBank/DDBJ whole genome shotgun (WGS) entry which is preliminary data.</text>
</comment>
<gene>
    <name evidence="2" type="ORF">Tcan_00691</name>
</gene>
<name>A0A0B2VQC4_TOXCA</name>
<feature type="non-terminal residue" evidence="2">
    <location>
        <position position="100"/>
    </location>
</feature>
<dbReference type="AlphaFoldDB" id="A0A0B2VQC4"/>
<dbReference type="EMBL" id="JPKZ01001140">
    <property type="protein sequence ID" value="KHN83758.1"/>
    <property type="molecule type" value="Genomic_DNA"/>
</dbReference>
<evidence type="ECO:0000313" key="2">
    <source>
        <dbReference type="EMBL" id="KHN83758.1"/>
    </source>
</evidence>
<evidence type="ECO:0008006" key="4">
    <source>
        <dbReference type="Google" id="ProtNLM"/>
    </source>
</evidence>
<keyword evidence="3" id="KW-1185">Reference proteome</keyword>
<evidence type="ECO:0000313" key="3">
    <source>
        <dbReference type="Proteomes" id="UP000031036"/>
    </source>
</evidence>
<feature type="signal peptide" evidence="1">
    <location>
        <begin position="1"/>
        <end position="18"/>
    </location>
</feature>
<dbReference type="Proteomes" id="UP000031036">
    <property type="component" value="Unassembled WGS sequence"/>
</dbReference>
<feature type="chain" id="PRO_5002078508" description="Secreted protein" evidence="1">
    <location>
        <begin position="19"/>
        <end position="100"/>
    </location>
</feature>
<organism evidence="2 3">
    <name type="scientific">Toxocara canis</name>
    <name type="common">Canine roundworm</name>
    <dbReference type="NCBI Taxonomy" id="6265"/>
    <lineage>
        <taxon>Eukaryota</taxon>
        <taxon>Metazoa</taxon>
        <taxon>Ecdysozoa</taxon>
        <taxon>Nematoda</taxon>
        <taxon>Chromadorea</taxon>
        <taxon>Rhabditida</taxon>
        <taxon>Spirurina</taxon>
        <taxon>Ascaridomorpha</taxon>
        <taxon>Ascaridoidea</taxon>
        <taxon>Toxocaridae</taxon>
        <taxon>Toxocara</taxon>
    </lineage>
</organism>
<keyword evidence="1" id="KW-0732">Signal</keyword>
<reference evidence="2 3" key="1">
    <citation type="submission" date="2014-11" db="EMBL/GenBank/DDBJ databases">
        <title>Genetic blueprint of the zoonotic pathogen Toxocara canis.</title>
        <authorList>
            <person name="Zhu X.-Q."/>
            <person name="Korhonen P.K."/>
            <person name="Cai H."/>
            <person name="Young N.D."/>
            <person name="Nejsum P."/>
            <person name="von Samson-Himmelstjerna G."/>
            <person name="Boag P.R."/>
            <person name="Tan P."/>
            <person name="Li Q."/>
            <person name="Min J."/>
            <person name="Yang Y."/>
            <person name="Wang X."/>
            <person name="Fang X."/>
            <person name="Hall R.S."/>
            <person name="Hofmann A."/>
            <person name="Sternberg P.W."/>
            <person name="Jex A.R."/>
            <person name="Gasser R.B."/>
        </authorList>
    </citation>
    <scope>NUCLEOTIDE SEQUENCE [LARGE SCALE GENOMIC DNA]</scope>
    <source>
        <strain evidence="2">PN_DK_2014</strain>
    </source>
</reference>
<protein>
    <recommendedName>
        <fullName evidence="4">Secreted protein</fullName>
    </recommendedName>
</protein>
<sequence>MMSCVFCLILLMIYFKRQQRLILCVSRSEWHCSCTVAPINVHCVKNYAFGFQRFLGLLNQHFDKLVRCNKPVLTHYMTEPLFIMKMRHISQRHQLYFTMR</sequence>
<proteinExistence type="predicted"/>